<proteinExistence type="predicted"/>
<sequence length="91" mass="10436">NSSITLYQKTSVFTTPRDLYILNASVKKSIGKAENWQIGIIDNDLLNQNQQINRNISSNFISETTQQNIQRYFLLTLTYNFSKNGKPSQGF</sequence>
<feature type="non-terminal residue" evidence="1">
    <location>
        <position position="1"/>
    </location>
</feature>
<gene>
    <name evidence="1" type="ORF">CWB74_23710</name>
</gene>
<evidence type="ECO:0008006" key="3">
    <source>
        <dbReference type="Google" id="ProtNLM"/>
    </source>
</evidence>
<dbReference type="EMBL" id="PNEL01000189">
    <property type="protein sequence ID" value="TMN70759.1"/>
    <property type="molecule type" value="Genomic_DNA"/>
</dbReference>
<reference evidence="1 2" key="1">
    <citation type="submission" date="2017-12" db="EMBL/GenBank/DDBJ databases">
        <authorList>
            <person name="Paulsen S."/>
            <person name="Gram L.K."/>
        </authorList>
    </citation>
    <scope>NUCLEOTIDE SEQUENCE [LARGE SCALE GENOMIC DNA]</scope>
    <source>
        <strain evidence="1 2">S1607</strain>
    </source>
</reference>
<reference evidence="2" key="2">
    <citation type="submission" date="2019-06" db="EMBL/GenBank/DDBJ databases">
        <title>Co-occurence of chitin degradation, pigmentation and bioactivity in marine Pseudoalteromonas.</title>
        <authorList>
            <person name="Sonnenschein E.C."/>
            <person name="Bech P.K."/>
        </authorList>
    </citation>
    <scope>NUCLEOTIDE SEQUENCE [LARGE SCALE GENOMIC DNA]</scope>
    <source>
        <strain evidence="2">S1607</strain>
    </source>
</reference>
<evidence type="ECO:0000313" key="2">
    <source>
        <dbReference type="Proteomes" id="UP000305423"/>
    </source>
</evidence>
<name>A0AAQ2EPH5_PSEO7</name>
<dbReference type="Proteomes" id="UP000305423">
    <property type="component" value="Unassembled WGS sequence"/>
</dbReference>
<evidence type="ECO:0000313" key="1">
    <source>
        <dbReference type="EMBL" id="TMN70759.1"/>
    </source>
</evidence>
<accession>A0AAQ2EPH5</accession>
<protein>
    <recommendedName>
        <fullName evidence="3">Outer membrane protein beta-barrel domain-containing protein</fullName>
    </recommendedName>
</protein>
<dbReference type="AlphaFoldDB" id="A0AAQ2EPH5"/>
<dbReference type="RefSeq" id="WP_138556401.1">
    <property type="nucleotide sequence ID" value="NZ_PNEL01000189.1"/>
</dbReference>
<comment type="caution">
    <text evidence="1">The sequence shown here is derived from an EMBL/GenBank/DDBJ whole genome shotgun (WGS) entry which is preliminary data.</text>
</comment>
<organism evidence="1 2">
    <name type="scientific">Pseudoalteromonas piscicida</name>
    <dbReference type="NCBI Taxonomy" id="43662"/>
    <lineage>
        <taxon>Bacteria</taxon>
        <taxon>Pseudomonadati</taxon>
        <taxon>Pseudomonadota</taxon>
        <taxon>Gammaproteobacteria</taxon>
        <taxon>Alteromonadales</taxon>
        <taxon>Pseudoalteromonadaceae</taxon>
        <taxon>Pseudoalteromonas</taxon>
    </lineage>
</organism>